<organism evidence="2 3">
    <name type="scientific">Dyella tabacisoli</name>
    <dbReference type="NCBI Taxonomy" id="2282381"/>
    <lineage>
        <taxon>Bacteria</taxon>
        <taxon>Pseudomonadati</taxon>
        <taxon>Pseudomonadota</taxon>
        <taxon>Gammaproteobacteria</taxon>
        <taxon>Lysobacterales</taxon>
        <taxon>Rhodanobacteraceae</taxon>
        <taxon>Dyella</taxon>
    </lineage>
</organism>
<comment type="caution">
    <text evidence="2">The sequence shown here is derived from an EMBL/GenBank/DDBJ whole genome shotgun (WGS) entry which is preliminary data.</text>
</comment>
<feature type="chain" id="PRO_5016711709" evidence="1">
    <location>
        <begin position="27"/>
        <end position="209"/>
    </location>
</feature>
<gene>
    <name evidence="2" type="ORF">DVJ77_00950</name>
</gene>
<name>A0A369UR16_9GAMM</name>
<reference evidence="2 3" key="1">
    <citation type="submission" date="2018-07" db="EMBL/GenBank/DDBJ databases">
        <title>Dyella tabacisoli L4-6T, whole genome shotgun sequence.</title>
        <authorList>
            <person name="Zhou X.-K."/>
            <person name="Li W.-J."/>
            <person name="Duan Y.-Q."/>
        </authorList>
    </citation>
    <scope>NUCLEOTIDE SEQUENCE [LARGE SCALE GENOMIC DNA]</scope>
    <source>
        <strain evidence="2 3">L4-6</strain>
    </source>
</reference>
<dbReference type="InterPro" id="IPR024453">
    <property type="entry name" value="Peptidase_C92"/>
</dbReference>
<protein>
    <submittedName>
        <fullName evidence="2">YiiX family permuted papain-like enzyme</fullName>
    </submittedName>
</protein>
<sequence length="209" mass="23457">MSRLSPAALWRGAICALCWPPLLAHAAQPVRLNDGDLIFQTSTSAQSVAIQQATASRWSHMGVIVYRNGKPYVLEAEAQVRYTPLAPWIARGKDGRYAVRRLREHASIDTDAAHARLRETASGMLGRSYDSTFEWSDQRLYCSELAWKLYQRSYGIALAPLSRLRDFKLDSAVVQAKMLERYHGKPPLDEPVIAPDAIYRSSLLITVVE</sequence>
<dbReference type="EMBL" id="QQAH01000001">
    <property type="protein sequence ID" value="RDD83204.1"/>
    <property type="molecule type" value="Genomic_DNA"/>
</dbReference>
<evidence type="ECO:0000256" key="1">
    <source>
        <dbReference type="SAM" id="SignalP"/>
    </source>
</evidence>
<dbReference type="Gene3D" id="3.90.1720.10">
    <property type="entry name" value="endopeptidase domain like (from Nostoc punctiforme)"/>
    <property type="match status" value="1"/>
</dbReference>
<dbReference type="Proteomes" id="UP000253782">
    <property type="component" value="Unassembled WGS sequence"/>
</dbReference>
<keyword evidence="1" id="KW-0732">Signal</keyword>
<evidence type="ECO:0000313" key="3">
    <source>
        <dbReference type="Proteomes" id="UP000253782"/>
    </source>
</evidence>
<proteinExistence type="predicted"/>
<dbReference type="SUPFAM" id="SSF54001">
    <property type="entry name" value="Cysteine proteinases"/>
    <property type="match status" value="1"/>
</dbReference>
<dbReference type="OrthoDB" id="195541at2"/>
<dbReference type="AlphaFoldDB" id="A0A369UR16"/>
<dbReference type="Pfam" id="PF05708">
    <property type="entry name" value="Peptidase_C92"/>
    <property type="match status" value="1"/>
</dbReference>
<dbReference type="InterPro" id="IPR038765">
    <property type="entry name" value="Papain-like_cys_pep_sf"/>
</dbReference>
<dbReference type="RefSeq" id="WP_114843595.1">
    <property type="nucleotide sequence ID" value="NZ_JBHSPE010000001.1"/>
</dbReference>
<dbReference type="NCBIfam" id="NF007458">
    <property type="entry name" value="PRK10030.1"/>
    <property type="match status" value="1"/>
</dbReference>
<keyword evidence="3" id="KW-1185">Reference proteome</keyword>
<accession>A0A369UR16</accession>
<feature type="signal peptide" evidence="1">
    <location>
        <begin position="1"/>
        <end position="26"/>
    </location>
</feature>
<evidence type="ECO:0000313" key="2">
    <source>
        <dbReference type="EMBL" id="RDD83204.1"/>
    </source>
</evidence>